<keyword evidence="4 5" id="KW-0472">Membrane</keyword>
<dbReference type="Pfam" id="PF00083">
    <property type="entry name" value="Sugar_tr"/>
    <property type="match status" value="1"/>
</dbReference>
<keyword evidence="8" id="KW-1185">Reference proteome</keyword>
<evidence type="ECO:0000256" key="1">
    <source>
        <dbReference type="ARBA" id="ARBA00004141"/>
    </source>
</evidence>
<dbReference type="GO" id="GO:0016020">
    <property type="term" value="C:membrane"/>
    <property type="evidence" value="ECO:0007669"/>
    <property type="project" value="UniProtKB-SubCell"/>
</dbReference>
<dbReference type="SUPFAM" id="SSF103473">
    <property type="entry name" value="MFS general substrate transporter"/>
    <property type="match status" value="1"/>
</dbReference>
<feature type="transmembrane region" description="Helical" evidence="5">
    <location>
        <begin position="466"/>
        <end position="484"/>
    </location>
</feature>
<protein>
    <recommendedName>
        <fullName evidence="6">Major facilitator superfamily (MFS) profile domain-containing protein</fullName>
    </recommendedName>
</protein>
<reference evidence="7 8" key="1">
    <citation type="submission" date="2024-10" db="EMBL/GenBank/DDBJ databases">
        <title>Updated reference genomes for cyclostephanoid diatoms.</title>
        <authorList>
            <person name="Roberts W.R."/>
            <person name="Alverson A.J."/>
        </authorList>
    </citation>
    <scope>NUCLEOTIDE SEQUENCE [LARGE SCALE GENOMIC DNA]</scope>
    <source>
        <strain evidence="7 8">AJA010-31</strain>
    </source>
</reference>
<evidence type="ECO:0000256" key="5">
    <source>
        <dbReference type="SAM" id="Phobius"/>
    </source>
</evidence>
<dbReference type="PANTHER" id="PTHR24064">
    <property type="entry name" value="SOLUTE CARRIER FAMILY 22 MEMBER"/>
    <property type="match status" value="1"/>
</dbReference>
<feature type="transmembrane region" description="Helical" evidence="5">
    <location>
        <begin position="536"/>
        <end position="554"/>
    </location>
</feature>
<feature type="transmembrane region" description="Helical" evidence="5">
    <location>
        <begin position="408"/>
        <end position="431"/>
    </location>
</feature>
<feature type="transmembrane region" description="Helical" evidence="5">
    <location>
        <begin position="505"/>
        <end position="524"/>
    </location>
</feature>
<evidence type="ECO:0000313" key="7">
    <source>
        <dbReference type="EMBL" id="KAL3776373.1"/>
    </source>
</evidence>
<feature type="transmembrane region" description="Helical" evidence="5">
    <location>
        <begin position="182"/>
        <end position="202"/>
    </location>
</feature>
<feature type="transmembrane region" description="Helical" evidence="5">
    <location>
        <begin position="443"/>
        <end position="460"/>
    </location>
</feature>
<comment type="caution">
    <text evidence="7">The sequence shown here is derived from an EMBL/GenBank/DDBJ whole genome shotgun (WGS) entry which is preliminary data.</text>
</comment>
<gene>
    <name evidence="7" type="ORF">ACHAWO_004408</name>
</gene>
<evidence type="ECO:0000313" key="8">
    <source>
        <dbReference type="Proteomes" id="UP001530400"/>
    </source>
</evidence>
<name>A0ABD3NKH6_9STRA</name>
<feature type="domain" description="Major facilitator superfamily (MFS) profile" evidence="6">
    <location>
        <begin position="116"/>
        <end position="559"/>
    </location>
</feature>
<feature type="transmembrane region" description="Helical" evidence="5">
    <location>
        <begin position="253"/>
        <end position="279"/>
    </location>
</feature>
<feature type="transmembrane region" description="Helical" evidence="5">
    <location>
        <begin position="214"/>
        <end position="241"/>
    </location>
</feature>
<evidence type="ECO:0000256" key="3">
    <source>
        <dbReference type="ARBA" id="ARBA00022989"/>
    </source>
</evidence>
<feature type="transmembrane region" description="Helical" evidence="5">
    <location>
        <begin position="153"/>
        <end position="175"/>
    </location>
</feature>
<comment type="subcellular location">
    <subcellularLocation>
        <location evidence="1">Membrane</location>
        <topology evidence="1">Multi-pass membrane protein</topology>
    </subcellularLocation>
</comment>
<dbReference type="EMBL" id="JALLPJ020001101">
    <property type="protein sequence ID" value="KAL3776373.1"/>
    <property type="molecule type" value="Genomic_DNA"/>
</dbReference>
<accession>A0ABD3NKH6</accession>
<dbReference type="InterPro" id="IPR005828">
    <property type="entry name" value="MFS_sugar_transport-like"/>
</dbReference>
<dbReference type="AlphaFoldDB" id="A0ABD3NKH6"/>
<dbReference type="InterPro" id="IPR036259">
    <property type="entry name" value="MFS_trans_sf"/>
</dbReference>
<evidence type="ECO:0000256" key="2">
    <source>
        <dbReference type="ARBA" id="ARBA00022692"/>
    </source>
</evidence>
<feature type="transmembrane region" description="Helical" evidence="5">
    <location>
        <begin position="119"/>
        <end position="141"/>
    </location>
</feature>
<sequence>MHKLYTSNGYGSVESPAPTEHGSSYYVPLKGGCHHDYHNNPSLFASGIFSRDALRKSCDFVLHSLGFYTNPAAVSSPQVLCRKEHAPSAEVSNDTITQQPLVNQDKHNKRNSSHADMRLSMVSNFSAAYNTINISLALALMESTHPPRHSADVSLCSSALIAGMILGQLLGGLLGDWLGRHVAMSVVMALQVTAAFWSGWVGLDDYRENYYWDIYHVLAVCRFLLGVGCGGVYPLAATLTAESSSRGQDRGKLVALTFSMQGVGYLVVSLTAYVLVAIIGEESDLAWRLLLAFGSLPGLGLIVIRVVTRRRSVDTKQSTNANAGDEEDTNDVEVVVTKDNRQSANQTTAKQVRLQPKSLFEQVRNEPNLLYKITGTAGCWLMFDILFYGNTLFQPIVFAAAFGKSETILAIVRDSTLIALMALPGYFTSVYMIGIQTPTRIQLQGFLMMALLYAIIGVRFDGLGMNRLALMTLYGLTFFFSNYGPNTTTFMMPSITFSRPCRSTLNGICAASGKIGALLGSLLFLPLANWLGSDKVMLACSLVSLLGATMTLFLDDSVEEHSMNKVSSEARLWSLDTSLETGTSDGHQRPVLRKTGSMPSIFDQF</sequence>
<dbReference type="Gene3D" id="1.20.1250.20">
    <property type="entry name" value="MFS general substrate transporter like domains"/>
    <property type="match status" value="1"/>
</dbReference>
<keyword evidence="3 5" id="KW-1133">Transmembrane helix</keyword>
<evidence type="ECO:0000259" key="6">
    <source>
        <dbReference type="PROSITE" id="PS50850"/>
    </source>
</evidence>
<evidence type="ECO:0000256" key="4">
    <source>
        <dbReference type="ARBA" id="ARBA00023136"/>
    </source>
</evidence>
<dbReference type="InterPro" id="IPR020846">
    <property type="entry name" value="MFS_dom"/>
</dbReference>
<dbReference type="PROSITE" id="PS50850">
    <property type="entry name" value="MFS"/>
    <property type="match status" value="1"/>
</dbReference>
<organism evidence="7 8">
    <name type="scientific">Cyclotella atomus</name>
    <dbReference type="NCBI Taxonomy" id="382360"/>
    <lineage>
        <taxon>Eukaryota</taxon>
        <taxon>Sar</taxon>
        <taxon>Stramenopiles</taxon>
        <taxon>Ochrophyta</taxon>
        <taxon>Bacillariophyta</taxon>
        <taxon>Coscinodiscophyceae</taxon>
        <taxon>Thalassiosirophycidae</taxon>
        <taxon>Stephanodiscales</taxon>
        <taxon>Stephanodiscaceae</taxon>
        <taxon>Cyclotella</taxon>
    </lineage>
</organism>
<feature type="transmembrane region" description="Helical" evidence="5">
    <location>
        <begin position="285"/>
        <end position="307"/>
    </location>
</feature>
<keyword evidence="2 5" id="KW-0812">Transmembrane</keyword>
<dbReference type="Proteomes" id="UP001530400">
    <property type="component" value="Unassembled WGS sequence"/>
</dbReference>
<proteinExistence type="predicted"/>